<dbReference type="STRING" id="1263868.RESH_05419"/>
<dbReference type="EMBL" id="ANOF01000175">
    <property type="protein sequence ID" value="EMI23998.1"/>
    <property type="molecule type" value="Genomic_DNA"/>
</dbReference>
<evidence type="ECO:0000313" key="3">
    <source>
        <dbReference type="Proteomes" id="UP000011996"/>
    </source>
</evidence>
<accession>M5RXB8</accession>
<reference evidence="2 3" key="1">
    <citation type="journal article" date="2013" name="Mar. Genomics">
        <title>Expression of sulfatases in Rhodopirellula baltica and the diversity of sulfatases in the genus Rhodopirellula.</title>
        <authorList>
            <person name="Wegner C.E."/>
            <person name="Richter-Heitmann T."/>
            <person name="Klindworth A."/>
            <person name="Klockow C."/>
            <person name="Richter M."/>
            <person name="Achstetter T."/>
            <person name="Glockner F.O."/>
            <person name="Harder J."/>
        </authorList>
    </citation>
    <scope>NUCLEOTIDE SEQUENCE [LARGE SCALE GENOMIC DNA]</scope>
    <source>
        <strain evidence="2 3">SH398</strain>
    </source>
</reference>
<sequence>MLFPVAFASGKTKLVARKPLPGTYVPSDRESIANRSRIDRESIANRTRFERDSGRDESLAAEDSFPSPLCFSVS</sequence>
<dbReference type="Proteomes" id="UP000011996">
    <property type="component" value="Unassembled WGS sequence"/>
</dbReference>
<evidence type="ECO:0000313" key="2">
    <source>
        <dbReference type="EMBL" id="EMI23998.1"/>
    </source>
</evidence>
<name>M5RXB8_9BACT</name>
<gene>
    <name evidence="2" type="ORF">RESH_05419</name>
</gene>
<dbReference type="PATRIC" id="fig|1263868.3.peg.5876"/>
<evidence type="ECO:0000256" key="1">
    <source>
        <dbReference type="SAM" id="MobiDB-lite"/>
    </source>
</evidence>
<feature type="region of interest" description="Disordered" evidence="1">
    <location>
        <begin position="45"/>
        <end position="74"/>
    </location>
</feature>
<dbReference type="AlphaFoldDB" id="M5RXB8"/>
<protein>
    <submittedName>
        <fullName evidence="2">Uncharacterized protein</fullName>
    </submittedName>
</protein>
<comment type="caution">
    <text evidence="2">The sequence shown here is derived from an EMBL/GenBank/DDBJ whole genome shotgun (WGS) entry which is preliminary data.</text>
</comment>
<organism evidence="2 3">
    <name type="scientific">Rhodopirellula europaea SH398</name>
    <dbReference type="NCBI Taxonomy" id="1263868"/>
    <lineage>
        <taxon>Bacteria</taxon>
        <taxon>Pseudomonadati</taxon>
        <taxon>Planctomycetota</taxon>
        <taxon>Planctomycetia</taxon>
        <taxon>Pirellulales</taxon>
        <taxon>Pirellulaceae</taxon>
        <taxon>Rhodopirellula</taxon>
    </lineage>
</organism>
<feature type="compositionally biased region" description="Basic and acidic residues" evidence="1">
    <location>
        <begin position="45"/>
        <end position="58"/>
    </location>
</feature>
<proteinExistence type="predicted"/>